<reference evidence="1" key="1">
    <citation type="journal article" date="2014" name="Front. Microbiol.">
        <title>High frequency of phylogenetically diverse reductive dehalogenase-homologous genes in deep subseafloor sedimentary metagenomes.</title>
        <authorList>
            <person name="Kawai M."/>
            <person name="Futagami T."/>
            <person name="Toyoda A."/>
            <person name="Takaki Y."/>
            <person name="Nishi S."/>
            <person name="Hori S."/>
            <person name="Arai W."/>
            <person name="Tsubouchi T."/>
            <person name="Morono Y."/>
            <person name="Uchiyama I."/>
            <person name="Ito T."/>
            <person name="Fujiyama A."/>
            <person name="Inagaki F."/>
            <person name="Takami H."/>
        </authorList>
    </citation>
    <scope>NUCLEOTIDE SEQUENCE</scope>
    <source>
        <strain evidence="1">Expedition CK06-06</strain>
    </source>
</reference>
<name>X0SQZ4_9ZZZZ</name>
<gene>
    <name evidence="1" type="ORF">S01H1_18090</name>
</gene>
<protein>
    <submittedName>
        <fullName evidence="1">Uncharacterized protein</fullName>
    </submittedName>
</protein>
<feature type="non-terminal residue" evidence="1">
    <location>
        <position position="1"/>
    </location>
</feature>
<accession>X0SQZ4</accession>
<dbReference type="EMBL" id="BARS01009643">
    <property type="protein sequence ID" value="GAF77556.1"/>
    <property type="molecule type" value="Genomic_DNA"/>
</dbReference>
<comment type="caution">
    <text evidence="1">The sequence shown here is derived from an EMBL/GenBank/DDBJ whole genome shotgun (WGS) entry which is preliminary data.</text>
</comment>
<evidence type="ECO:0000313" key="1">
    <source>
        <dbReference type="EMBL" id="GAF77556.1"/>
    </source>
</evidence>
<dbReference type="AlphaFoldDB" id="X0SQZ4"/>
<organism evidence="1">
    <name type="scientific">marine sediment metagenome</name>
    <dbReference type="NCBI Taxonomy" id="412755"/>
    <lineage>
        <taxon>unclassified sequences</taxon>
        <taxon>metagenomes</taxon>
        <taxon>ecological metagenomes</taxon>
    </lineage>
</organism>
<sequence length="141" mass="15785">AKAKIAVAITKARKELNSYRENLEAVRGAAEDGDGRKAYHRASLAGDHLANGFGYAAIGGGIRFLEYDRRSRGGREKAKKQEEAKSRALMTGLEKAKELRKRYPKMPVTKITDAVLPQVKDRVKPALTKRGLYDFLRENLR</sequence>
<proteinExistence type="predicted"/>